<keyword evidence="2" id="KW-1185">Reference proteome</keyword>
<protein>
    <submittedName>
        <fullName evidence="1">Alpha-aminoadipic semialdehyde dehydrogenase</fullName>
    </submittedName>
</protein>
<organism evidence="1 2">
    <name type="scientific">Kickxella alabastrina</name>
    <dbReference type="NCBI Taxonomy" id="61397"/>
    <lineage>
        <taxon>Eukaryota</taxon>
        <taxon>Fungi</taxon>
        <taxon>Fungi incertae sedis</taxon>
        <taxon>Zoopagomycota</taxon>
        <taxon>Kickxellomycotina</taxon>
        <taxon>Kickxellomycetes</taxon>
        <taxon>Kickxellales</taxon>
        <taxon>Kickxellaceae</taxon>
        <taxon>Kickxella</taxon>
    </lineage>
</organism>
<proteinExistence type="predicted"/>
<feature type="non-terminal residue" evidence="1">
    <location>
        <position position="230"/>
    </location>
</feature>
<dbReference type="Proteomes" id="UP001150581">
    <property type="component" value="Unassembled WGS sequence"/>
</dbReference>
<comment type="caution">
    <text evidence="1">The sequence shown here is derived from an EMBL/GenBank/DDBJ whole genome shotgun (WGS) entry which is preliminary data.</text>
</comment>
<evidence type="ECO:0000313" key="2">
    <source>
        <dbReference type="Proteomes" id="UP001150581"/>
    </source>
</evidence>
<sequence length="230" mass="24413">MLRLSKITPLLSLRQPPVSSRPLSTSSVLRTTSVTLKALGLDSYNLGVYNGEWSGNGEIIETTNPATGEVLGAVQQASARDLNETLQKATEASRAWRKVPAPKRGDIVRQMRNAVADKIEPLGRLVALEMGKIAAEGVGEVQEYVDVADYAVGLSRMLGGSVLPSERPGHSMLEVWNPLGVVGVISAFNFPVAVYGWNSAIGLVCGNAMVWKGAPTTSLTSVAVTKILAE</sequence>
<gene>
    <name evidence="1" type="primary">ALDH7A1_2</name>
    <name evidence="1" type="ORF">LPJ66_009109</name>
</gene>
<accession>A0ACC1I479</accession>
<evidence type="ECO:0000313" key="1">
    <source>
        <dbReference type="EMBL" id="KAJ1887458.1"/>
    </source>
</evidence>
<dbReference type="EMBL" id="JANBPG010001989">
    <property type="protein sequence ID" value="KAJ1887458.1"/>
    <property type="molecule type" value="Genomic_DNA"/>
</dbReference>
<reference evidence="1" key="1">
    <citation type="submission" date="2022-07" db="EMBL/GenBank/DDBJ databases">
        <title>Phylogenomic reconstructions and comparative analyses of Kickxellomycotina fungi.</title>
        <authorList>
            <person name="Reynolds N.K."/>
            <person name="Stajich J.E."/>
            <person name="Barry K."/>
            <person name="Grigoriev I.V."/>
            <person name="Crous P."/>
            <person name="Smith M.E."/>
        </authorList>
    </citation>
    <scope>NUCLEOTIDE SEQUENCE</scope>
    <source>
        <strain evidence="1">Benny 63K</strain>
    </source>
</reference>
<name>A0ACC1I479_9FUNG</name>